<proteinExistence type="predicted"/>
<dbReference type="Proteomes" id="UP000272908">
    <property type="component" value="Unassembled WGS sequence"/>
</dbReference>
<gene>
    <name evidence="1" type="ORF">ROE7235_03743</name>
</gene>
<dbReference type="RefSeq" id="WP_147434272.1">
    <property type="nucleotide sequence ID" value="NZ_UIHC01000097.1"/>
</dbReference>
<name>A0A3B0MDR7_9RHOB</name>
<protein>
    <submittedName>
        <fullName evidence="1">Uncharacterized protein</fullName>
    </submittedName>
</protein>
<dbReference type="AlphaFoldDB" id="A0A3B0MDR7"/>
<reference evidence="2" key="1">
    <citation type="submission" date="2018-08" db="EMBL/GenBank/DDBJ databases">
        <authorList>
            <person name="Rodrigo-Torres L."/>
            <person name="Arahal R. D."/>
            <person name="Lucena T."/>
        </authorList>
    </citation>
    <scope>NUCLEOTIDE SEQUENCE [LARGE SCALE GENOMIC DNA]</scope>
    <source>
        <strain evidence="2">CECT 7235</strain>
    </source>
</reference>
<evidence type="ECO:0000313" key="2">
    <source>
        <dbReference type="Proteomes" id="UP000272908"/>
    </source>
</evidence>
<organism evidence="1 2">
    <name type="scientific">Roseinatronobacter ekhonensis</name>
    <dbReference type="NCBI Taxonomy" id="254356"/>
    <lineage>
        <taxon>Bacteria</taxon>
        <taxon>Pseudomonadati</taxon>
        <taxon>Pseudomonadota</taxon>
        <taxon>Alphaproteobacteria</taxon>
        <taxon>Rhodobacterales</taxon>
        <taxon>Paracoccaceae</taxon>
        <taxon>Roseinatronobacter</taxon>
    </lineage>
</organism>
<evidence type="ECO:0000313" key="1">
    <source>
        <dbReference type="EMBL" id="SUZ33962.1"/>
    </source>
</evidence>
<dbReference type="EMBL" id="UIHC01000097">
    <property type="protein sequence ID" value="SUZ33962.1"/>
    <property type="molecule type" value="Genomic_DNA"/>
</dbReference>
<accession>A0A3B0MDR7</accession>
<sequence length="86" mass="9211">MEQPSDEDMVAVNEMAKQLIIMAQSTPQLALALMFASSNVQAAAAAACPNTPSKSLKSALRYYEKNTRAAFQRFVAKGPNGGKFDA</sequence>
<keyword evidence="2" id="KW-1185">Reference proteome</keyword>